<dbReference type="Proteomes" id="UP000823775">
    <property type="component" value="Unassembled WGS sequence"/>
</dbReference>
<gene>
    <name evidence="1" type="ORF">HAX54_023003</name>
</gene>
<accession>A0ABS8UXV5</accession>
<comment type="caution">
    <text evidence="1">The sequence shown here is derived from an EMBL/GenBank/DDBJ whole genome shotgun (WGS) entry which is preliminary data.</text>
</comment>
<name>A0ABS8UXV5_DATST</name>
<evidence type="ECO:0000313" key="2">
    <source>
        <dbReference type="Proteomes" id="UP000823775"/>
    </source>
</evidence>
<sequence>EAWTSWRLEFYLFMSAIAVVLPRQRIFCSGTPSAVARQLLLQQDLLSRELSQ</sequence>
<evidence type="ECO:0000313" key="1">
    <source>
        <dbReference type="EMBL" id="MCD9638843.1"/>
    </source>
</evidence>
<feature type="non-terminal residue" evidence="1">
    <location>
        <position position="1"/>
    </location>
</feature>
<keyword evidence="2" id="KW-1185">Reference proteome</keyword>
<feature type="non-terminal residue" evidence="1">
    <location>
        <position position="52"/>
    </location>
</feature>
<dbReference type="EMBL" id="JACEIK010002783">
    <property type="protein sequence ID" value="MCD9638843.1"/>
    <property type="molecule type" value="Genomic_DNA"/>
</dbReference>
<proteinExistence type="predicted"/>
<reference evidence="1 2" key="1">
    <citation type="journal article" date="2021" name="BMC Genomics">
        <title>Datura genome reveals duplications of psychoactive alkaloid biosynthetic genes and high mutation rate following tissue culture.</title>
        <authorList>
            <person name="Rajewski A."/>
            <person name="Carter-House D."/>
            <person name="Stajich J."/>
            <person name="Litt A."/>
        </authorList>
    </citation>
    <scope>NUCLEOTIDE SEQUENCE [LARGE SCALE GENOMIC DNA]</scope>
    <source>
        <strain evidence="1">AR-01</strain>
    </source>
</reference>
<organism evidence="1 2">
    <name type="scientific">Datura stramonium</name>
    <name type="common">Jimsonweed</name>
    <name type="synonym">Common thornapple</name>
    <dbReference type="NCBI Taxonomy" id="4076"/>
    <lineage>
        <taxon>Eukaryota</taxon>
        <taxon>Viridiplantae</taxon>
        <taxon>Streptophyta</taxon>
        <taxon>Embryophyta</taxon>
        <taxon>Tracheophyta</taxon>
        <taxon>Spermatophyta</taxon>
        <taxon>Magnoliopsida</taxon>
        <taxon>eudicotyledons</taxon>
        <taxon>Gunneridae</taxon>
        <taxon>Pentapetalae</taxon>
        <taxon>asterids</taxon>
        <taxon>lamiids</taxon>
        <taxon>Solanales</taxon>
        <taxon>Solanaceae</taxon>
        <taxon>Solanoideae</taxon>
        <taxon>Datureae</taxon>
        <taxon>Datura</taxon>
    </lineage>
</organism>
<protein>
    <submittedName>
        <fullName evidence="1">Uncharacterized protein</fullName>
    </submittedName>
</protein>